<evidence type="ECO:0000313" key="3">
    <source>
        <dbReference type="Proteomes" id="UP000199126"/>
    </source>
</evidence>
<name>A0A1H8P3W4_9EURY</name>
<keyword evidence="2" id="KW-0067">ATP-binding</keyword>
<evidence type="ECO:0000259" key="1">
    <source>
        <dbReference type="Pfam" id="PF01902"/>
    </source>
</evidence>
<sequence>MSPSRFYREGSEDATRLSSIKKPVRLTFLPHGPQIGFNRNHTHLHRQPHTCFQVFQCCTGNRRLFNAIVAYSEAMTDDWVSLFSGGKDSAWALYRALEEGLNVSRLLTVHPDGDSYMYHVPETRLARLVAESVGIDLVEVEPGDLKAESAEDSGAQGDAELEPLEAALTELQDELDLAGVTAGAVESEFQTHRIEGMCDRLGIDLFAPLWQEDPRELADAMLDAGFEIVIVQVAAGGLDESWLGRTLDEEALGELEELNEKYGVHILGEGGEFETFVVDGPHMERRIELEYDTEWDGTRGRIRITDARLE</sequence>
<evidence type="ECO:0000313" key="2">
    <source>
        <dbReference type="EMBL" id="SEO36620.1"/>
    </source>
</evidence>
<dbReference type="InterPro" id="IPR030662">
    <property type="entry name" value="DPH6/MJ0570"/>
</dbReference>
<dbReference type="Pfam" id="PF01902">
    <property type="entry name" value="Diphthami_syn_2"/>
    <property type="match status" value="1"/>
</dbReference>
<dbReference type="PANTHER" id="PTHR12196:SF2">
    <property type="entry name" value="DIPHTHINE--AMMONIA LIGASE"/>
    <property type="match status" value="1"/>
</dbReference>
<dbReference type="InterPro" id="IPR002761">
    <property type="entry name" value="Diphthami_syn_dom"/>
</dbReference>
<dbReference type="InterPro" id="IPR022427">
    <property type="entry name" value="MJ0570_ATP-bd"/>
</dbReference>
<dbReference type="NCBIfam" id="TIGR03679">
    <property type="entry name" value="arCOG00187"/>
    <property type="match status" value="1"/>
</dbReference>
<dbReference type="Gene3D" id="3.40.50.620">
    <property type="entry name" value="HUPs"/>
    <property type="match status" value="1"/>
</dbReference>
<dbReference type="InterPro" id="IPR014729">
    <property type="entry name" value="Rossmann-like_a/b/a_fold"/>
</dbReference>
<dbReference type="PANTHER" id="PTHR12196">
    <property type="entry name" value="DOMAIN OF UNKNOWN FUNCTION 71 DUF71 -CONTAINING PROTEIN"/>
    <property type="match status" value="1"/>
</dbReference>
<keyword evidence="3" id="KW-1185">Reference proteome</keyword>
<feature type="domain" description="Diphthamide synthase" evidence="1">
    <location>
        <begin position="80"/>
        <end position="307"/>
    </location>
</feature>
<dbReference type="EMBL" id="FODV01000002">
    <property type="protein sequence ID" value="SEO36620.1"/>
    <property type="molecule type" value="Genomic_DNA"/>
</dbReference>
<organism evidence="2 3">
    <name type="scientific">Halogranum amylolyticum</name>
    <dbReference type="NCBI Taxonomy" id="660520"/>
    <lineage>
        <taxon>Archaea</taxon>
        <taxon>Methanobacteriati</taxon>
        <taxon>Methanobacteriota</taxon>
        <taxon>Stenosarchaea group</taxon>
        <taxon>Halobacteria</taxon>
        <taxon>Halobacteriales</taxon>
        <taxon>Haloferacaceae</taxon>
    </lineage>
</organism>
<dbReference type="SUPFAM" id="SSF52402">
    <property type="entry name" value="Adenine nucleotide alpha hydrolases-like"/>
    <property type="match status" value="1"/>
</dbReference>
<protein>
    <submittedName>
        <fullName evidence="2">Metal-binding-domain/4Fe-4S-binding-domain containing ABC transporter, ATP-binding protein</fullName>
    </submittedName>
</protein>
<dbReference type="NCBIfam" id="TIGR00290">
    <property type="entry name" value="MJ0570_dom"/>
    <property type="match status" value="1"/>
</dbReference>
<dbReference type="CDD" id="cd01994">
    <property type="entry name" value="AANH_PF0828-like"/>
    <property type="match status" value="1"/>
</dbReference>
<dbReference type="GO" id="GO:0005524">
    <property type="term" value="F:ATP binding"/>
    <property type="evidence" value="ECO:0007669"/>
    <property type="project" value="UniProtKB-KW"/>
</dbReference>
<dbReference type="AlphaFoldDB" id="A0A1H8P3W4"/>
<dbReference type="Gene3D" id="3.90.1490.10">
    <property type="entry name" value="putative n-type atp pyrophosphatase, domain 2"/>
    <property type="match status" value="1"/>
</dbReference>
<keyword evidence="2" id="KW-0547">Nucleotide-binding</keyword>
<reference evidence="3" key="1">
    <citation type="submission" date="2016-10" db="EMBL/GenBank/DDBJ databases">
        <authorList>
            <person name="Varghese N."/>
            <person name="Submissions S."/>
        </authorList>
    </citation>
    <scope>NUCLEOTIDE SEQUENCE [LARGE SCALE GENOMIC DNA]</scope>
    <source>
        <strain evidence="3">CGMCC 1.10121</strain>
    </source>
</reference>
<dbReference type="Proteomes" id="UP000199126">
    <property type="component" value="Unassembled WGS sequence"/>
</dbReference>
<dbReference type="GO" id="GO:0017178">
    <property type="term" value="F:diphthine-ammonia ligase activity"/>
    <property type="evidence" value="ECO:0007669"/>
    <property type="project" value="TreeGrafter"/>
</dbReference>
<proteinExistence type="predicted"/>
<accession>A0A1H8P3W4</accession>
<dbReference type="GO" id="GO:0017183">
    <property type="term" value="P:protein histidyl modification to diphthamide"/>
    <property type="evidence" value="ECO:0007669"/>
    <property type="project" value="TreeGrafter"/>
</dbReference>
<gene>
    <name evidence="2" type="ORF">SAMN04487948_10282</name>
</gene>